<dbReference type="AlphaFoldDB" id="A0A3P3ZRJ7"/>
<proteinExistence type="predicted"/>
<feature type="compositionally biased region" description="Polar residues" evidence="1">
    <location>
        <begin position="58"/>
        <end position="70"/>
    </location>
</feature>
<reference evidence="2" key="1">
    <citation type="submission" date="2018-10" db="EMBL/GenBank/DDBJ databases">
        <authorList>
            <person name="Plewniak F."/>
        </authorList>
    </citation>
    <scope>NUCLEOTIDE SEQUENCE</scope>
</reference>
<evidence type="ECO:0000313" key="2">
    <source>
        <dbReference type="EMBL" id="VAY89309.1"/>
    </source>
</evidence>
<feature type="region of interest" description="Disordered" evidence="1">
    <location>
        <begin position="58"/>
        <end position="81"/>
    </location>
</feature>
<organism evidence="2">
    <name type="scientific">mine drainage metagenome</name>
    <dbReference type="NCBI Taxonomy" id="410659"/>
    <lineage>
        <taxon>unclassified sequences</taxon>
        <taxon>metagenomes</taxon>
        <taxon>ecological metagenomes</taxon>
    </lineage>
</organism>
<evidence type="ECO:0000256" key="1">
    <source>
        <dbReference type="SAM" id="MobiDB-lite"/>
    </source>
</evidence>
<name>A0A3P3ZRJ7_9ZZZZ</name>
<protein>
    <submittedName>
        <fullName evidence="2">Uncharacterized protein</fullName>
    </submittedName>
</protein>
<accession>A0A3P3ZRJ7</accession>
<dbReference type="EMBL" id="UOYP01000569">
    <property type="protein sequence ID" value="VAY89309.1"/>
    <property type="molecule type" value="Genomic_DNA"/>
</dbReference>
<sequence>MHAPTCIKRVRKKGGLKTKHPVNRHRVFEEFPSGQQGPKDKSGLFAFLLIIGQNVDAQATEGQGHQNTSNEQDHGNDHVPFIHNFHISLPC</sequence>
<gene>
    <name evidence="2" type="ORF">CARN8_6100006</name>
</gene>